<dbReference type="SUPFAM" id="SSF52540">
    <property type="entry name" value="P-loop containing nucleoside triphosphate hydrolases"/>
    <property type="match status" value="1"/>
</dbReference>
<dbReference type="PANTHER" id="PTHR46312:SF2">
    <property type="entry name" value="NUCLEOTIDE-BINDING OLIGOMERIZATION DOMAIN-CONTAINING PROTEIN 2-LIKE"/>
    <property type="match status" value="1"/>
</dbReference>
<feature type="domain" description="NACHT" evidence="1">
    <location>
        <begin position="107"/>
        <end position="196"/>
    </location>
</feature>
<reference evidence="2 3" key="1">
    <citation type="submission" date="2024-10" db="EMBL/GenBank/DDBJ databases">
        <authorList>
            <person name="Yibar A."/>
            <person name="Saticioglu I.B."/>
            <person name="Duman M."/>
            <person name="Ajmi N."/>
            <person name="Gurler F."/>
            <person name="Ay H."/>
            <person name="Onuk E."/>
            <person name="Guler S."/>
            <person name="Romalde J.L."/>
        </authorList>
    </citation>
    <scope>NUCLEOTIDE SEQUENCE [LARGE SCALE GENOMIC DNA]</scope>
    <source>
        <strain evidence="2 3">14-MA-B</strain>
    </source>
</reference>
<keyword evidence="3" id="KW-1185">Reference proteome</keyword>
<dbReference type="Gene3D" id="3.40.50.300">
    <property type="entry name" value="P-loop containing nucleotide triphosphate hydrolases"/>
    <property type="match status" value="1"/>
</dbReference>
<sequence length="612" mass="70291">MTLISETIGTKIFNNLLTAGIHKIAKSASKYGENKNAIDNINAIRSQVNPTDSFDRITKRYFTFKTLVSERSDVNIEETYIPIQLDKSVDHRKSKSYSSSICSPENNITVIEGKAGQGKTTYLRYMAYKALTESKKFPVFITLRHIDFSKFSGSDTTLDIIQNELAHIGVNISKESLVTLLSRDYFRIFIDGFDEVPVAQQTNALSFINAIFYRYHSGCVVTTRPYTQLLSLSGISILVLKDLTENQVRKLINNNKFINCDEKSYLIEIIDSKKELSNLLITPILVDIFISVYPHLKQEPRHLIDFYQELFFALASKHDKLKAFERTSRTNLSIGDLERVFKGGSLAVLLKDGPTLPLKKLQEEFIHCAKMMNLTPTSQDIHLDIIERTSLITIEGNDCTYIHKSILEFYSASSIIDRTRTEDFKQNIYRYFADTKGDFRQILIYLRDLDRENFYVFYCKPLLNLFGFDIKNPAKEVNFDMLEAFMLPSSLKVTRKEVHPFYQTKDTVLTKLLYLDESVGLDLILPWQQVPPEVLHSKFSNLYSISEPDQETYIEISVLDICEHYPHFKAKILSLINERLSNINSNILESEKVLSNQNDLSNLLFGTVPDNC</sequence>
<comment type="caution">
    <text evidence="2">The sequence shown here is derived from an EMBL/GenBank/DDBJ whole genome shotgun (WGS) entry which is preliminary data.</text>
</comment>
<dbReference type="InterPro" id="IPR007111">
    <property type="entry name" value="NACHT_NTPase"/>
</dbReference>
<dbReference type="RefSeq" id="WP_394608821.1">
    <property type="nucleotide sequence ID" value="NZ_JBIHSN010000004.1"/>
</dbReference>
<organism evidence="2 3">
    <name type="scientific">Vibrio rumoiensis</name>
    <dbReference type="NCBI Taxonomy" id="76258"/>
    <lineage>
        <taxon>Bacteria</taxon>
        <taxon>Pseudomonadati</taxon>
        <taxon>Pseudomonadota</taxon>
        <taxon>Gammaproteobacteria</taxon>
        <taxon>Vibrionales</taxon>
        <taxon>Vibrionaceae</taxon>
        <taxon>Vibrio</taxon>
    </lineage>
</organism>
<dbReference type="Pfam" id="PF05729">
    <property type="entry name" value="NACHT"/>
    <property type="match status" value="1"/>
</dbReference>
<accession>A0ABW7J061</accession>
<dbReference type="EMBL" id="JBIHSN010000004">
    <property type="protein sequence ID" value="MFH0267287.1"/>
    <property type="molecule type" value="Genomic_DNA"/>
</dbReference>
<dbReference type="PANTHER" id="PTHR46312">
    <property type="entry name" value="NACHT DOMAIN-CONTAINING PROTEIN"/>
    <property type="match status" value="1"/>
</dbReference>
<dbReference type="InterPro" id="IPR027417">
    <property type="entry name" value="P-loop_NTPase"/>
</dbReference>
<name>A0ABW7J061_9VIBR</name>
<evidence type="ECO:0000313" key="2">
    <source>
        <dbReference type="EMBL" id="MFH0267287.1"/>
    </source>
</evidence>
<evidence type="ECO:0000259" key="1">
    <source>
        <dbReference type="PROSITE" id="PS50837"/>
    </source>
</evidence>
<evidence type="ECO:0000313" key="3">
    <source>
        <dbReference type="Proteomes" id="UP001607151"/>
    </source>
</evidence>
<dbReference type="Proteomes" id="UP001607151">
    <property type="component" value="Unassembled WGS sequence"/>
</dbReference>
<dbReference type="PROSITE" id="PS50837">
    <property type="entry name" value="NACHT"/>
    <property type="match status" value="1"/>
</dbReference>
<protein>
    <submittedName>
        <fullName evidence="2">NACHT domain-containing protein</fullName>
    </submittedName>
</protein>
<gene>
    <name evidence="2" type="ORF">ACGRQ9_17725</name>
</gene>
<proteinExistence type="predicted"/>